<feature type="site" description="Important for catalytic activity, responsible for pKa modulation of the active site Glu and correct orientation of both the proton donor and substrate" evidence="5">
    <location>
        <position position="127"/>
    </location>
</feature>
<protein>
    <recommendedName>
        <fullName evidence="7">Beta-xylosidase C-terminal Concanavalin A-like domain-containing protein</fullName>
    </recommendedName>
</protein>
<dbReference type="AlphaFoldDB" id="A0AAD4IJB8"/>
<dbReference type="PANTHER" id="PTHR42812">
    <property type="entry name" value="BETA-XYLOSIDASE"/>
    <property type="match status" value="1"/>
</dbReference>
<evidence type="ECO:0000256" key="4">
    <source>
        <dbReference type="PIRSR" id="PIRSR606710-1"/>
    </source>
</evidence>
<sequence length="541" mass="60021">MTFLNPVLPGWHSDPSCTNVYGTIFCVTSTFISFPGLPIYASKDLVDWKHISHAWNRESQLPGYSYATKGQQEGMYAATIRYHEGVFYVICEYLGSGQLAGVLFKTTDPFDDKSWSDPVRFEAGKIDPDLFWDDDGKVYVATQGIILQEMNIATGAMGPIVQLWNGTGGVWPEGPHIYKKDGWYYLLIAEGGTGDSHAVTMARARNITGLYEPSPFNPHLTNRGTSEYFQTVGHADLFQDNNGKWWSVALATRVGPNGTSFPMGRETVLTPVTWESGEWPVFQPVRGKMEGWQLPARSRDIPGDGPFNTDPDKYDFPLGSVIPRNLVYWRVPRDGAFEATHEGLQVVLGRNNLAGSLNGSDPASRAVNFIGRRQTDSTFEFSVDLSFAPQADGQEAGVTAFLWQTANIQLGLVRSNETTYLRYNSTEQQEKKTPVPASWHGKPVRLQITMPDPKTYLFSAMLTSHKSRPISFGKASTTQLSPLGSFVGTLIGVYATCNGAGSGLDCPTATPNAYFRRWRYRGLEQYISETEDVPSEDFKQV</sequence>
<keyword evidence="3 6" id="KW-0326">Glycosidase</keyword>
<dbReference type="CDD" id="cd18833">
    <property type="entry name" value="GH43_PcXyl-like"/>
    <property type="match status" value="1"/>
</dbReference>
<evidence type="ECO:0000256" key="1">
    <source>
        <dbReference type="ARBA" id="ARBA00009865"/>
    </source>
</evidence>
<evidence type="ECO:0000256" key="3">
    <source>
        <dbReference type="ARBA" id="ARBA00023295"/>
    </source>
</evidence>
<evidence type="ECO:0000259" key="7">
    <source>
        <dbReference type="Pfam" id="PF17851"/>
    </source>
</evidence>
<dbReference type="Gene3D" id="2.115.10.20">
    <property type="entry name" value="Glycosyl hydrolase domain, family 43"/>
    <property type="match status" value="1"/>
</dbReference>
<dbReference type="InterPro" id="IPR023296">
    <property type="entry name" value="Glyco_hydro_beta-prop_sf"/>
</dbReference>
<proteinExistence type="inferred from homology"/>
<comment type="caution">
    <text evidence="8">The sequence shown here is derived from an EMBL/GenBank/DDBJ whole genome shotgun (WGS) entry which is preliminary data.</text>
</comment>
<dbReference type="Gene3D" id="2.60.120.200">
    <property type="match status" value="1"/>
</dbReference>
<dbReference type="InterPro" id="IPR041542">
    <property type="entry name" value="GH43_C2"/>
</dbReference>
<feature type="active site" description="Proton donor" evidence="4">
    <location>
        <position position="173"/>
    </location>
</feature>
<accession>A0AAD4IJB8</accession>
<name>A0AAD4IJB8_9PLEO</name>
<dbReference type="InterPro" id="IPR006710">
    <property type="entry name" value="Glyco_hydro_43"/>
</dbReference>
<keyword evidence="9" id="KW-1185">Reference proteome</keyword>
<evidence type="ECO:0000256" key="2">
    <source>
        <dbReference type="ARBA" id="ARBA00022801"/>
    </source>
</evidence>
<evidence type="ECO:0000256" key="5">
    <source>
        <dbReference type="PIRSR" id="PIRSR606710-2"/>
    </source>
</evidence>
<feature type="active site" description="Proton acceptor" evidence="4">
    <location>
        <position position="14"/>
    </location>
</feature>
<dbReference type="SUPFAM" id="SSF49899">
    <property type="entry name" value="Concanavalin A-like lectins/glucanases"/>
    <property type="match status" value="1"/>
</dbReference>
<comment type="similarity">
    <text evidence="1 6">Belongs to the glycosyl hydrolase 43 family.</text>
</comment>
<dbReference type="EMBL" id="JAANER010000001">
    <property type="protein sequence ID" value="KAG9195888.1"/>
    <property type="molecule type" value="Genomic_DNA"/>
</dbReference>
<dbReference type="PANTHER" id="PTHR42812:SF17">
    <property type="entry name" value="BETA-XYLOSIDASE C-TERMINAL CONCANAVALIN A-LIKE DOMAIN-CONTAINING PROTEIN-RELATED"/>
    <property type="match status" value="1"/>
</dbReference>
<gene>
    <name evidence="8" type="ORF">G6011_01009</name>
</gene>
<feature type="domain" description="Beta-xylosidase C-terminal Concanavalin A-like" evidence="7">
    <location>
        <begin position="363"/>
        <end position="503"/>
    </location>
</feature>
<dbReference type="Proteomes" id="UP001199106">
    <property type="component" value="Unassembled WGS sequence"/>
</dbReference>
<reference evidence="8" key="1">
    <citation type="submission" date="2021-07" db="EMBL/GenBank/DDBJ databases">
        <title>Genome Resource of American Ginseng Black Spot Pathogen Alternaria panax.</title>
        <authorList>
            <person name="Qiu C."/>
            <person name="Wang W."/>
            <person name="Liu Z."/>
        </authorList>
    </citation>
    <scope>NUCLEOTIDE SEQUENCE</scope>
    <source>
        <strain evidence="8">BNCC115425</strain>
    </source>
</reference>
<evidence type="ECO:0000256" key="6">
    <source>
        <dbReference type="RuleBase" id="RU361187"/>
    </source>
</evidence>
<dbReference type="InterPro" id="IPR051795">
    <property type="entry name" value="Glycosyl_Hydrlase_43"/>
</dbReference>
<dbReference type="Pfam" id="PF17851">
    <property type="entry name" value="GH43_C2"/>
    <property type="match status" value="1"/>
</dbReference>
<organism evidence="8 9">
    <name type="scientific">Alternaria panax</name>
    <dbReference type="NCBI Taxonomy" id="48097"/>
    <lineage>
        <taxon>Eukaryota</taxon>
        <taxon>Fungi</taxon>
        <taxon>Dikarya</taxon>
        <taxon>Ascomycota</taxon>
        <taxon>Pezizomycotina</taxon>
        <taxon>Dothideomycetes</taxon>
        <taxon>Pleosporomycetidae</taxon>
        <taxon>Pleosporales</taxon>
        <taxon>Pleosporineae</taxon>
        <taxon>Pleosporaceae</taxon>
        <taxon>Alternaria</taxon>
        <taxon>Alternaria sect. Panax</taxon>
    </lineage>
</organism>
<keyword evidence="2 6" id="KW-0378">Hydrolase</keyword>
<evidence type="ECO:0000313" key="9">
    <source>
        <dbReference type="Proteomes" id="UP001199106"/>
    </source>
</evidence>
<dbReference type="GO" id="GO:0005975">
    <property type="term" value="P:carbohydrate metabolic process"/>
    <property type="evidence" value="ECO:0007669"/>
    <property type="project" value="InterPro"/>
</dbReference>
<evidence type="ECO:0000313" key="8">
    <source>
        <dbReference type="EMBL" id="KAG9195888.1"/>
    </source>
</evidence>
<dbReference type="Pfam" id="PF04616">
    <property type="entry name" value="Glyco_hydro_43"/>
    <property type="match status" value="1"/>
</dbReference>
<dbReference type="InterPro" id="IPR013320">
    <property type="entry name" value="ConA-like_dom_sf"/>
</dbReference>
<dbReference type="SUPFAM" id="SSF75005">
    <property type="entry name" value="Arabinanase/levansucrase/invertase"/>
    <property type="match status" value="1"/>
</dbReference>
<dbReference type="GO" id="GO:0004553">
    <property type="term" value="F:hydrolase activity, hydrolyzing O-glycosyl compounds"/>
    <property type="evidence" value="ECO:0007669"/>
    <property type="project" value="InterPro"/>
</dbReference>